<reference evidence="2" key="3">
    <citation type="submission" date="2025-08" db="UniProtKB">
        <authorList>
            <consortium name="RefSeq"/>
        </authorList>
    </citation>
    <scope>IDENTIFICATION</scope>
    <source>
        <strain evidence="2">CBS 342.82</strain>
    </source>
</reference>
<dbReference type="Proteomes" id="UP000504637">
    <property type="component" value="Unplaced"/>
</dbReference>
<dbReference type="GeneID" id="54362398"/>
<sequence>MPSIATSVLYTTFLVHRMFRPDRRSGWGGHGRDAAASPMHSGYPGEAYSPAPSNMCLGDGHADFGDCLTPVLLGFLWSCCSGSP</sequence>
<proteinExistence type="predicted"/>
<dbReference type="AlphaFoldDB" id="A0A6J3M6V4"/>
<gene>
    <name evidence="2" type="ORF">K489DRAFT_379227</name>
</gene>
<keyword evidence="1" id="KW-1185">Reference proteome</keyword>
<evidence type="ECO:0000313" key="2">
    <source>
        <dbReference type="RefSeq" id="XP_033460285.1"/>
    </source>
</evidence>
<evidence type="ECO:0000313" key="1">
    <source>
        <dbReference type="Proteomes" id="UP000504637"/>
    </source>
</evidence>
<protein>
    <submittedName>
        <fullName evidence="2">Uncharacterized protein</fullName>
    </submittedName>
</protein>
<accession>A0A6J3M6V4</accession>
<reference evidence="2" key="2">
    <citation type="submission" date="2020-04" db="EMBL/GenBank/DDBJ databases">
        <authorList>
            <consortium name="NCBI Genome Project"/>
        </authorList>
    </citation>
    <scope>NUCLEOTIDE SEQUENCE</scope>
    <source>
        <strain evidence="2">CBS 342.82</strain>
    </source>
</reference>
<dbReference type="RefSeq" id="XP_033460285.1">
    <property type="nucleotide sequence ID" value="XM_033604598.1"/>
</dbReference>
<reference evidence="2" key="1">
    <citation type="submission" date="2020-01" db="EMBL/GenBank/DDBJ databases">
        <authorList>
            <consortium name="DOE Joint Genome Institute"/>
            <person name="Haridas S."/>
            <person name="Albert R."/>
            <person name="Binder M."/>
            <person name="Bloem J."/>
            <person name="Labutti K."/>
            <person name="Salamov A."/>
            <person name="Andreopoulos B."/>
            <person name="Baker S.E."/>
            <person name="Barry K."/>
            <person name="Bills G."/>
            <person name="Bluhm B.H."/>
            <person name="Cannon C."/>
            <person name="Castanera R."/>
            <person name="Culley D.E."/>
            <person name="Daum C."/>
            <person name="Ezra D."/>
            <person name="Gonzalez J.B."/>
            <person name="Henrissat B."/>
            <person name="Kuo A."/>
            <person name="Liang C."/>
            <person name="Lipzen A."/>
            <person name="Lutzoni F."/>
            <person name="Magnuson J."/>
            <person name="Mondo S."/>
            <person name="Nolan M."/>
            <person name="Ohm R."/>
            <person name="Pangilinan J."/>
            <person name="Park H.-J."/>
            <person name="Ramirez L."/>
            <person name="Alfaro M."/>
            <person name="Sun H."/>
            <person name="Tritt A."/>
            <person name="Yoshinaga Y."/>
            <person name="Zwiers L.-H."/>
            <person name="Turgeon B.G."/>
            <person name="Goodwin S.B."/>
            <person name="Spatafora J.W."/>
            <person name="Crous P.W."/>
            <person name="Grigoriev I.V."/>
        </authorList>
    </citation>
    <scope>NUCLEOTIDE SEQUENCE</scope>
    <source>
        <strain evidence="2">CBS 342.82</strain>
    </source>
</reference>
<name>A0A6J3M6V4_9PEZI</name>
<organism evidence="2">
    <name type="scientific">Dissoconium aciculare CBS 342.82</name>
    <dbReference type="NCBI Taxonomy" id="1314786"/>
    <lineage>
        <taxon>Eukaryota</taxon>
        <taxon>Fungi</taxon>
        <taxon>Dikarya</taxon>
        <taxon>Ascomycota</taxon>
        <taxon>Pezizomycotina</taxon>
        <taxon>Dothideomycetes</taxon>
        <taxon>Dothideomycetidae</taxon>
        <taxon>Mycosphaerellales</taxon>
        <taxon>Dissoconiaceae</taxon>
        <taxon>Dissoconium</taxon>
    </lineage>
</organism>